<comment type="caution">
    <text evidence="1">The sequence shown here is derived from an EMBL/GenBank/DDBJ whole genome shotgun (WGS) entry which is preliminary data.</text>
</comment>
<evidence type="ECO:0000313" key="1">
    <source>
        <dbReference type="EMBL" id="MFC4311807.1"/>
    </source>
</evidence>
<sequence length="70" mass="7897">MPSEPIIPSAFTDVDSAARETYNEHRVPMGVAVYDGQGTKVFEQMYGDFSPESTRGDRFRFQAAKWPPPE</sequence>
<proteinExistence type="predicted"/>
<organism evidence="1 2">
    <name type="scientific">Steroidobacter flavus</name>
    <dbReference type="NCBI Taxonomy" id="1842136"/>
    <lineage>
        <taxon>Bacteria</taxon>
        <taxon>Pseudomonadati</taxon>
        <taxon>Pseudomonadota</taxon>
        <taxon>Gammaproteobacteria</taxon>
        <taxon>Steroidobacterales</taxon>
        <taxon>Steroidobacteraceae</taxon>
        <taxon>Steroidobacter</taxon>
    </lineage>
</organism>
<evidence type="ECO:0008006" key="3">
    <source>
        <dbReference type="Google" id="ProtNLM"/>
    </source>
</evidence>
<name>A0ABV8SXQ7_9GAMM</name>
<dbReference type="EMBL" id="JBHSDU010000010">
    <property type="protein sequence ID" value="MFC4311807.1"/>
    <property type="molecule type" value="Genomic_DNA"/>
</dbReference>
<dbReference type="RefSeq" id="WP_380600664.1">
    <property type="nucleotide sequence ID" value="NZ_JBHSDU010000010.1"/>
</dbReference>
<reference evidence="2" key="1">
    <citation type="journal article" date="2019" name="Int. J. Syst. Evol. Microbiol.">
        <title>The Global Catalogue of Microorganisms (GCM) 10K type strain sequencing project: providing services to taxonomists for standard genome sequencing and annotation.</title>
        <authorList>
            <consortium name="The Broad Institute Genomics Platform"/>
            <consortium name="The Broad Institute Genome Sequencing Center for Infectious Disease"/>
            <person name="Wu L."/>
            <person name="Ma J."/>
        </authorList>
    </citation>
    <scope>NUCLEOTIDE SEQUENCE [LARGE SCALE GENOMIC DNA]</scope>
    <source>
        <strain evidence="2">CGMCC 1.10759</strain>
    </source>
</reference>
<protein>
    <recommendedName>
        <fullName evidence="3">Beta-lactamase-related domain-containing protein</fullName>
    </recommendedName>
</protein>
<accession>A0ABV8SXQ7</accession>
<keyword evidence="2" id="KW-1185">Reference proteome</keyword>
<gene>
    <name evidence="1" type="ORF">ACFPN2_22170</name>
</gene>
<evidence type="ECO:0000313" key="2">
    <source>
        <dbReference type="Proteomes" id="UP001595904"/>
    </source>
</evidence>
<dbReference type="Proteomes" id="UP001595904">
    <property type="component" value="Unassembled WGS sequence"/>
</dbReference>